<evidence type="ECO:0000313" key="1">
    <source>
        <dbReference type="EMBL" id="KIL54916.1"/>
    </source>
</evidence>
<reference evidence="1 2" key="1">
    <citation type="submission" date="2014-04" db="EMBL/GenBank/DDBJ databases">
        <title>Evolutionary Origins and Diversification of the Mycorrhizal Mutualists.</title>
        <authorList>
            <consortium name="DOE Joint Genome Institute"/>
            <consortium name="Mycorrhizal Genomics Consortium"/>
            <person name="Kohler A."/>
            <person name="Kuo A."/>
            <person name="Nagy L.G."/>
            <person name="Floudas D."/>
            <person name="Copeland A."/>
            <person name="Barry K.W."/>
            <person name="Cichocki N."/>
            <person name="Veneault-Fourrey C."/>
            <person name="LaButti K."/>
            <person name="Lindquist E.A."/>
            <person name="Lipzen A."/>
            <person name="Lundell T."/>
            <person name="Morin E."/>
            <person name="Murat C."/>
            <person name="Riley R."/>
            <person name="Ohm R."/>
            <person name="Sun H."/>
            <person name="Tunlid A."/>
            <person name="Henrissat B."/>
            <person name="Grigoriev I.V."/>
            <person name="Hibbett D.S."/>
            <person name="Martin F."/>
        </authorList>
    </citation>
    <scope>NUCLEOTIDE SEQUENCE [LARGE SCALE GENOMIC DNA]</scope>
    <source>
        <strain evidence="1 2">Koide BX008</strain>
    </source>
</reference>
<name>A0A0C2WEA9_AMAMK</name>
<dbReference type="InParanoid" id="A0A0C2WEA9"/>
<dbReference type="AlphaFoldDB" id="A0A0C2WEA9"/>
<dbReference type="HOGENOM" id="CLU_2096268_0_0_1"/>
<dbReference type="EMBL" id="KN818600">
    <property type="protein sequence ID" value="KIL54916.1"/>
    <property type="molecule type" value="Genomic_DNA"/>
</dbReference>
<keyword evidence="2" id="KW-1185">Reference proteome</keyword>
<accession>A0A0C2WEA9</accession>
<organism evidence="1 2">
    <name type="scientific">Amanita muscaria (strain Koide BX008)</name>
    <dbReference type="NCBI Taxonomy" id="946122"/>
    <lineage>
        <taxon>Eukaryota</taxon>
        <taxon>Fungi</taxon>
        <taxon>Dikarya</taxon>
        <taxon>Basidiomycota</taxon>
        <taxon>Agaricomycotina</taxon>
        <taxon>Agaricomycetes</taxon>
        <taxon>Agaricomycetidae</taxon>
        <taxon>Agaricales</taxon>
        <taxon>Pluteineae</taxon>
        <taxon>Amanitaceae</taxon>
        <taxon>Amanita</taxon>
    </lineage>
</organism>
<proteinExistence type="predicted"/>
<dbReference type="Proteomes" id="UP000054549">
    <property type="component" value="Unassembled WGS sequence"/>
</dbReference>
<evidence type="ECO:0000313" key="2">
    <source>
        <dbReference type="Proteomes" id="UP000054549"/>
    </source>
</evidence>
<protein>
    <submittedName>
        <fullName evidence="1">Uncharacterized protein</fullName>
    </submittedName>
</protein>
<gene>
    <name evidence="1" type="ORF">M378DRAFT_182378</name>
</gene>
<sequence length="116" mass="12924">MKLNTYIEVCAHLDAFRSYINKHIDDFPHAPSSLISEKLRTARAGSSEAIMLGVRIEKVVTRFISGYPVGQELLRQFWTLTDAPLLTAGHIRQPGSNLAALGLPALIWAVATRQYF</sequence>